<dbReference type="Pfam" id="PF04752">
    <property type="entry name" value="ChaC"/>
    <property type="match status" value="1"/>
</dbReference>
<accession>A0ABU5DV66</accession>
<sequence length="240" mass="27016">MTRKAQKGAVAPRRMDLTPALVARVHRVLADEGPDPMLSYHSDADYAAIAAEMLADLQPGTPCWLFAYGSLIWKPEVPHVDEMRGTALGFHRDFCFRVVRFRGTRATPGLMMALDRGGRCTGMLYRLPDDGLRAHVEKLFRREFTVKPPNCRPRWVNVAIEGGARVRAIAFVMNRKAPSYMGKLPPDEIANILAEACGHWGSCAEYLYQTVAHLEAKGIHDRHLWRLQQLVAARIMSRQP</sequence>
<keyword evidence="2" id="KW-0456">Lyase</keyword>
<dbReference type="EC" id="4.3.2.7" evidence="1"/>
<evidence type="ECO:0000313" key="3">
    <source>
        <dbReference type="EMBL" id="MDY0870588.1"/>
    </source>
</evidence>
<evidence type="ECO:0000313" key="4">
    <source>
        <dbReference type="Proteomes" id="UP001271769"/>
    </source>
</evidence>
<evidence type="ECO:0000256" key="1">
    <source>
        <dbReference type="ARBA" id="ARBA00012344"/>
    </source>
</evidence>
<proteinExistence type="predicted"/>
<keyword evidence="4" id="KW-1185">Reference proteome</keyword>
<dbReference type="SUPFAM" id="SSF110857">
    <property type="entry name" value="Gamma-glutamyl cyclotransferase-like"/>
    <property type="match status" value="1"/>
</dbReference>
<dbReference type="CDD" id="cd06661">
    <property type="entry name" value="GGCT_like"/>
    <property type="match status" value="1"/>
</dbReference>
<dbReference type="RefSeq" id="WP_320498865.1">
    <property type="nucleotide sequence ID" value="NZ_JAXCLX010000001.1"/>
</dbReference>
<organism evidence="3 4">
    <name type="scientific">Dongia rigui</name>
    <dbReference type="NCBI Taxonomy" id="940149"/>
    <lineage>
        <taxon>Bacteria</taxon>
        <taxon>Pseudomonadati</taxon>
        <taxon>Pseudomonadota</taxon>
        <taxon>Alphaproteobacteria</taxon>
        <taxon>Rhodospirillales</taxon>
        <taxon>Dongiaceae</taxon>
        <taxon>Dongia</taxon>
    </lineage>
</organism>
<evidence type="ECO:0000256" key="2">
    <source>
        <dbReference type="ARBA" id="ARBA00023239"/>
    </source>
</evidence>
<comment type="caution">
    <text evidence="3">The sequence shown here is derived from an EMBL/GenBank/DDBJ whole genome shotgun (WGS) entry which is preliminary data.</text>
</comment>
<dbReference type="InterPro" id="IPR013024">
    <property type="entry name" value="GGCT-like"/>
</dbReference>
<dbReference type="InterPro" id="IPR036568">
    <property type="entry name" value="GGCT-like_sf"/>
</dbReference>
<gene>
    <name evidence="3" type="ORF">SMD31_01585</name>
</gene>
<dbReference type="Proteomes" id="UP001271769">
    <property type="component" value="Unassembled WGS sequence"/>
</dbReference>
<dbReference type="EMBL" id="JAXCLX010000001">
    <property type="protein sequence ID" value="MDY0870588.1"/>
    <property type="molecule type" value="Genomic_DNA"/>
</dbReference>
<dbReference type="PANTHER" id="PTHR12192:SF2">
    <property type="entry name" value="GLUTATHIONE-SPECIFIC GAMMA-GLUTAMYLCYCLOTRANSFERASE 2"/>
    <property type="match status" value="1"/>
</dbReference>
<reference evidence="3 4" key="1">
    <citation type="journal article" date="2013" name="Antonie Van Leeuwenhoek">
        <title>Dongia rigui sp. nov., isolated from freshwater of a large wetland in Korea.</title>
        <authorList>
            <person name="Baik K.S."/>
            <person name="Hwang Y.M."/>
            <person name="Choi J.S."/>
            <person name="Kwon J."/>
            <person name="Seong C.N."/>
        </authorList>
    </citation>
    <scope>NUCLEOTIDE SEQUENCE [LARGE SCALE GENOMIC DNA]</scope>
    <source>
        <strain evidence="3 4">04SU4-P</strain>
    </source>
</reference>
<dbReference type="PANTHER" id="PTHR12192">
    <property type="entry name" value="CATION TRANSPORT PROTEIN CHAC-RELATED"/>
    <property type="match status" value="1"/>
</dbReference>
<dbReference type="Gene3D" id="3.10.490.10">
    <property type="entry name" value="Gamma-glutamyl cyclotransferase-like"/>
    <property type="match status" value="1"/>
</dbReference>
<dbReference type="InterPro" id="IPR006840">
    <property type="entry name" value="ChaC"/>
</dbReference>
<protein>
    <recommendedName>
        <fullName evidence="1">glutathione-specific gamma-glutamylcyclotransferase</fullName>
        <ecNumber evidence="1">4.3.2.7</ecNumber>
    </recommendedName>
</protein>
<name>A0ABU5DV66_9PROT</name>